<dbReference type="Gene3D" id="3.30.870.10">
    <property type="entry name" value="Endonuclease Chain A"/>
    <property type="match status" value="1"/>
</dbReference>
<keyword evidence="3" id="KW-1185">Reference proteome</keyword>
<organism evidence="2 3">
    <name type="scientific">Halorussus gelatinilyticus</name>
    <dbReference type="NCBI Taxonomy" id="2937524"/>
    <lineage>
        <taxon>Archaea</taxon>
        <taxon>Methanobacteriati</taxon>
        <taxon>Methanobacteriota</taxon>
        <taxon>Stenosarchaea group</taxon>
        <taxon>Halobacteria</taxon>
        <taxon>Halobacteriales</taxon>
        <taxon>Haladaptataceae</taxon>
        <taxon>Halorussus</taxon>
    </lineage>
</organism>
<dbReference type="EMBL" id="CP096658">
    <property type="protein sequence ID" value="UPV99973.1"/>
    <property type="molecule type" value="Genomic_DNA"/>
</dbReference>
<gene>
    <name evidence="2" type="ORF">M0R88_15830</name>
</gene>
<proteinExistence type="predicted"/>
<evidence type="ECO:0000313" key="2">
    <source>
        <dbReference type="EMBL" id="UPV99973.1"/>
    </source>
</evidence>
<evidence type="ECO:0000256" key="1">
    <source>
        <dbReference type="SAM" id="MobiDB-lite"/>
    </source>
</evidence>
<dbReference type="KEGG" id="haxz:M0R88_15830"/>
<reference evidence="2" key="1">
    <citation type="submission" date="2022-04" db="EMBL/GenBank/DDBJ databases">
        <title>Diverse halophilic archaea isolated from saline environments.</title>
        <authorList>
            <person name="Cui H.-L."/>
        </authorList>
    </citation>
    <scope>NUCLEOTIDE SEQUENCE</scope>
    <source>
        <strain evidence="2">XZYJT40</strain>
    </source>
</reference>
<feature type="compositionally biased region" description="Acidic residues" evidence="1">
    <location>
        <begin position="501"/>
        <end position="512"/>
    </location>
</feature>
<evidence type="ECO:0008006" key="4">
    <source>
        <dbReference type="Google" id="ProtNLM"/>
    </source>
</evidence>
<dbReference type="RefSeq" id="WP_248654411.1">
    <property type="nucleotide sequence ID" value="NZ_CP096658.1"/>
</dbReference>
<sequence length="826" mass="92181">MNLIDALGGADVEYAVCTTFPFEPLFFGNYAIDPLQDAGVVAPVVLMDGQKYEQLARRNQLSSRAIGNHYYLEPISVSGAFHPKVNFLAGEDACHVGVSSANLTLGEYSTAAQLGQTVTVPRDVDQGEESLAPEVIHVAKEVRRFTQHLAADHISGHDVQTQIDRAVNTTEWLEDLDHQTDISGGFFHNLDEPILQQVTEELGDVTTAVLFAPFFGSEETLSRIGTTIGADQYEVLVSDGNTHLTPEDAVSAFGDDVTFRPLVHDTSRWIHAKGLLLKGPWGTAILYGSPNITGRALLDTASSGNIEAAILSVTTEDSDESPLWRQSSFPVHPGEQRDPGSFDFAEYTPVSQETATTTFVLDDARVERVQGETITVRFVAPHIDDGKSVTVESSAGDAVQIDWQQDTDDEQEGVTATLPEAWAQTIVRLRLSEEEYSNFRQITTEPTEGTREVTGLLRSDGREGVQSLVDEALFFDVGVATAAISQATSKLTEKYQQRQDDPDDSTNDDSDEGSWATGGTRITTKRRKPHLELKDGMDYAQKRIETLLEEPPTVRSVEELIDHFDNLWYYITKGLIRSALSPQLQEGDDPYETELNVERLHSICVNRIETIISSKFLLHSRRHLNQVRQIEPDTTADVLDSDQLTDVFIVHPATLLSLMDWHDEAFVERFGFLRQYHQALTTADPLIGELLIDGEHISHRLSEFERTLREQLSAFSDRLDRDLTLPGDFDTGLELLFYGFWYRELAQQRDNDLFDNSAIFDHYDPAGLAETAQITLRGKQRVEDNREYEALRKGTFDPIVRLTEGANDPTPQLEAIITKVDATQRH</sequence>
<protein>
    <recommendedName>
        <fullName evidence="4">PLD phosphodiesterase domain-containing protein</fullName>
    </recommendedName>
</protein>
<feature type="compositionally biased region" description="Basic and acidic residues" evidence="1">
    <location>
        <begin position="491"/>
        <end position="500"/>
    </location>
</feature>
<evidence type="ECO:0000313" key="3">
    <source>
        <dbReference type="Proteomes" id="UP000830434"/>
    </source>
</evidence>
<dbReference type="Proteomes" id="UP000830434">
    <property type="component" value="Chromosome"/>
</dbReference>
<dbReference type="GeneID" id="72191355"/>
<name>A0A8U0II73_9EURY</name>
<accession>A0A8U0II73</accession>
<feature type="region of interest" description="Disordered" evidence="1">
    <location>
        <begin position="490"/>
        <end position="522"/>
    </location>
</feature>
<dbReference type="AlphaFoldDB" id="A0A8U0II73"/>